<organism evidence="1 2">
    <name type="scientific">Rubrivivax albus</name>
    <dbReference type="NCBI Taxonomy" id="2499835"/>
    <lineage>
        <taxon>Bacteria</taxon>
        <taxon>Pseudomonadati</taxon>
        <taxon>Pseudomonadota</taxon>
        <taxon>Betaproteobacteria</taxon>
        <taxon>Burkholderiales</taxon>
        <taxon>Sphaerotilaceae</taxon>
        <taxon>Rubrivivax</taxon>
    </lineage>
</organism>
<dbReference type="EMBL" id="SACT01000028">
    <property type="protein sequence ID" value="RVT46818.1"/>
    <property type="molecule type" value="Genomic_DNA"/>
</dbReference>
<name>A0A3S2U3T4_9BURK</name>
<evidence type="ECO:0008006" key="3">
    <source>
        <dbReference type="Google" id="ProtNLM"/>
    </source>
</evidence>
<dbReference type="Pfam" id="PF12686">
    <property type="entry name" value="DUF3800"/>
    <property type="match status" value="1"/>
</dbReference>
<evidence type="ECO:0000313" key="2">
    <source>
        <dbReference type="Proteomes" id="UP000288178"/>
    </source>
</evidence>
<keyword evidence="2" id="KW-1185">Reference proteome</keyword>
<proteinExistence type="predicted"/>
<dbReference type="InterPro" id="IPR024524">
    <property type="entry name" value="DUF3800"/>
</dbReference>
<evidence type="ECO:0000313" key="1">
    <source>
        <dbReference type="EMBL" id="RVT46818.1"/>
    </source>
</evidence>
<protein>
    <recommendedName>
        <fullName evidence="3">DUF3800 domain-containing protein</fullName>
    </recommendedName>
</protein>
<dbReference type="RefSeq" id="WP_128201736.1">
    <property type="nucleotide sequence ID" value="NZ_SACT01000028.1"/>
</dbReference>
<comment type="caution">
    <text evidence="1">The sequence shown here is derived from an EMBL/GenBank/DDBJ whole genome shotgun (WGS) entry which is preliminary data.</text>
</comment>
<dbReference type="Proteomes" id="UP000288178">
    <property type="component" value="Unassembled WGS sequence"/>
</dbReference>
<dbReference type="AlphaFoldDB" id="A0A3S2U3T4"/>
<gene>
    <name evidence="1" type="ORF">ENE75_24545</name>
</gene>
<dbReference type="OrthoDB" id="277376at2"/>
<sequence length="220" mass="26222">MRRFIFADEAGDFDFSRKQNASKYFIVCAIKTDSCDIGHELLKLRRDLLWDGVPIPDYFHATEDKQFVRDRVFKALNEHDFEIYAQVLEKSKAQPQIRTTRHRFYQYAWYYLFKHTMPRIVRSLEDQLMVTTASIGVKKGQIDFSNAVLDVLRQTQRIDSGSWRTTFCSSASDPCLQAADYCTWAIQRKWERGDSRSYELIKHKIKYEYELWKHGAKHYY</sequence>
<reference evidence="1 2" key="1">
    <citation type="submission" date="2019-01" db="EMBL/GenBank/DDBJ databases">
        <authorList>
            <person name="Chen W.-M."/>
        </authorList>
    </citation>
    <scope>NUCLEOTIDE SEQUENCE [LARGE SCALE GENOMIC DNA]</scope>
    <source>
        <strain evidence="1 2">ICH-3</strain>
    </source>
</reference>
<accession>A0A3S2U3T4</accession>